<comment type="caution">
    <text evidence="2">The sequence shown here is derived from an EMBL/GenBank/DDBJ whole genome shotgun (WGS) entry which is preliminary data.</text>
</comment>
<evidence type="ECO:0000313" key="3">
    <source>
        <dbReference type="Proteomes" id="UP001254832"/>
    </source>
</evidence>
<name>A0AAP5GYF2_PAEAM</name>
<reference evidence="2" key="1">
    <citation type="submission" date="2023-07" db="EMBL/GenBank/DDBJ databases">
        <title>Sorghum-associated microbial communities from plants grown in Nebraska, USA.</title>
        <authorList>
            <person name="Schachtman D."/>
        </authorList>
    </citation>
    <scope>NUCLEOTIDE SEQUENCE</scope>
    <source>
        <strain evidence="2">BE80</strain>
    </source>
</reference>
<keyword evidence="1" id="KW-0472">Membrane</keyword>
<evidence type="ECO:0000313" key="2">
    <source>
        <dbReference type="EMBL" id="MDR6722020.1"/>
    </source>
</evidence>
<feature type="transmembrane region" description="Helical" evidence="1">
    <location>
        <begin position="228"/>
        <end position="248"/>
    </location>
</feature>
<feature type="transmembrane region" description="Helical" evidence="1">
    <location>
        <begin position="74"/>
        <end position="94"/>
    </location>
</feature>
<sequence>MIELKSNGSTNAKPIVIPHEHGGWAMVSVPFLVGVAASSPQWLHLPLFFAWLGLYLTAYPLLQSLKRNANRQRLYKWAAIYGTIALVCLIPAVIGQSSLLWFGPMLVGLLLVNIWHVRHKAERSLTNDLCAMLVFSLGGAAAYLIGSGEWDYGMAIVVLFSFLHFTGSTFFVKSVFRERSNPRWIRLSRLVHVVLLFIPAAVGYPWMGLAYVYSAVRAFRYAGKTMRPMKVGIIEIIGAVQFLLWFILL</sequence>
<feature type="transmembrane region" description="Helical" evidence="1">
    <location>
        <begin position="129"/>
        <end position="146"/>
    </location>
</feature>
<protein>
    <recommendedName>
        <fullName evidence="4">YwiC-like family protein</fullName>
    </recommendedName>
</protein>
<accession>A0AAP5GYF2</accession>
<keyword evidence="1" id="KW-0812">Transmembrane</keyword>
<dbReference type="InterPro" id="IPR025576">
    <property type="entry name" value="YwiC"/>
</dbReference>
<evidence type="ECO:0008006" key="4">
    <source>
        <dbReference type="Google" id="ProtNLM"/>
    </source>
</evidence>
<feature type="transmembrane region" description="Helical" evidence="1">
    <location>
        <begin position="193"/>
        <end position="216"/>
    </location>
</feature>
<dbReference type="AlphaFoldDB" id="A0AAP5GYF2"/>
<feature type="transmembrane region" description="Helical" evidence="1">
    <location>
        <begin position="43"/>
        <end position="62"/>
    </location>
</feature>
<gene>
    <name evidence="2" type="ORF">J2W91_000468</name>
</gene>
<dbReference type="Pfam" id="PF14256">
    <property type="entry name" value="YwiC"/>
    <property type="match status" value="1"/>
</dbReference>
<dbReference type="EMBL" id="JAVDTR010000001">
    <property type="protein sequence ID" value="MDR6722020.1"/>
    <property type="molecule type" value="Genomic_DNA"/>
</dbReference>
<feature type="transmembrane region" description="Helical" evidence="1">
    <location>
        <begin position="152"/>
        <end position="172"/>
    </location>
</feature>
<proteinExistence type="predicted"/>
<dbReference type="Proteomes" id="UP001254832">
    <property type="component" value="Unassembled WGS sequence"/>
</dbReference>
<evidence type="ECO:0000256" key="1">
    <source>
        <dbReference type="SAM" id="Phobius"/>
    </source>
</evidence>
<feature type="transmembrane region" description="Helical" evidence="1">
    <location>
        <begin position="100"/>
        <end position="117"/>
    </location>
</feature>
<organism evidence="2 3">
    <name type="scientific">Paenibacillus amylolyticus</name>
    <dbReference type="NCBI Taxonomy" id="1451"/>
    <lineage>
        <taxon>Bacteria</taxon>
        <taxon>Bacillati</taxon>
        <taxon>Bacillota</taxon>
        <taxon>Bacilli</taxon>
        <taxon>Bacillales</taxon>
        <taxon>Paenibacillaceae</taxon>
        <taxon>Paenibacillus</taxon>
    </lineage>
</organism>
<keyword evidence="1" id="KW-1133">Transmembrane helix</keyword>